<dbReference type="RefSeq" id="WP_295449009.1">
    <property type="nucleotide sequence ID" value="NZ_BAABWU010000016.1"/>
</dbReference>
<feature type="chain" id="PRO_5045754433" description="LysM domain-containing protein" evidence="1">
    <location>
        <begin position="23"/>
        <end position="360"/>
    </location>
</feature>
<dbReference type="Pfam" id="PF01476">
    <property type="entry name" value="LysM"/>
    <property type="match status" value="1"/>
</dbReference>
<gene>
    <name evidence="3" type="ORF">NBRC116598_33920</name>
</gene>
<dbReference type="Gene3D" id="3.40.190.10">
    <property type="entry name" value="Periplasmic binding protein-like II"/>
    <property type="match status" value="2"/>
</dbReference>
<feature type="domain" description="LysM" evidence="2">
    <location>
        <begin position="28"/>
        <end position="78"/>
    </location>
</feature>
<protein>
    <recommendedName>
        <fullName evidence="2">LysM domain-containing protein</fullName>
    </recommendedName>
</protein>
<evidence type="ECO:0000256" key="1">
    <source>
        <dbReference type="SAM" id="SignalP"/>
    </source>
</evidence>
<dbReference type="Gene3D" id="3.10.350.10">
    <property type="entry name" value="LysM domain"/>
    <property type="match status" value="1"/>
</dbReference>
<dbReference type="Proteomes" id="UP001441944">
    <property type="component" value="Unassembled WGS sequence"/>
</dbReference>
<proteinExistence type="predicted"/>
<feature type="signal peptide" evidence="1">
    <location>
        <begin position="1"/>
        <end position="22"/>
    </location>
</feature>
<evidence type="ECO:0000313" key="3">
    <source>
        <dbReference type="EMBL" id="GAA6197947.1"/>
    </source>
</evidence>
<name>A0ABQ0APY7_9RHOB</name>
<dbReference type="InterPro" id="IPR036779">
    <property type="entry name" value="LysM_dom_sf"/>
</dbReference>
<accession>A0ABQ0APY7</accession>
<keyword evidence="1" id="KW-0732">Signal</keyword>
<dbReference type="PANTHER" id="PTHR35936:SF25">
    <property type="entry name" value="ABC TRANSPORTER SUBSTRATE-BINDING PROTEIN"/>
    <property type="match status" value="1"/>
</dbReference>
<sequence>MKNKLLAATLAVVGLFSAQAVAAETCGGYYRVKSGDSLSLIADRLYKDVGTWSTIHSQNIDAIGPKPNAIRVGMKLRMPCINGLPTGLEGGTKAASAAPVAARPVKVTPGNASVRQKINLLTGDDYAPFTSKASHNGGLITDVMTAVMTSAAPQEGFAIHWVNDWGSHFDPLLSNALLDVGFPWYRPDCDTMPDSYRCVNFLFSDSMFETLMLLFVDKTRPFTFEDDADILGKTLCRPNGYLTFDLDGSGRRWLADNKITLKSPHTVKDCFDMVAKGEADAVAINEFTGRSVMKEHDLADQFNVLPQPLSVLGIHAVVHKSHPRAKDLMALVSKGLQTVREDGTYQRIIEDHLSRIWAEF</sequence>
<dbReference type="CDD" id="cd00118">
    <property type="entry name" value="LysM"/>
    <property type="match status" value="1"/>
</dbReference>
<dbReference type="EMBL" id="BAABWU010000016">
    <property type="protein sequence ID" value="GAA6197947.1"/>
    <property type="molecule type" value="Genomic_DNA"/>
</dbReference>
<keyword evidence="4" id="KW-1185">Reference proteome</keyword>
<dbReference type="PANTHER" id="PTHR35936">
    <property type="entry name" value="MEMBRANE-BOUND LYTIC MUREIN TRANSGLYCOSYLASE F"/>
    <property type="match status" value="1"/>
</dbReference>
<reference evidence="3 4" key="1">
    <citation type="submission" date="2024-04" db="EMBL/GenBank/DDBJ databases">
        <title>Draft genome sequence of Pseudophaeobacter arcticus NBRC 116598.</title>
        <authorList>
            <person name="Miyakawa T."/>
            <person name="Kusuya Y."/>
            <person name="Miura T."/>
        </authorList>
    </citation>
    <scope>NUCLEOTIDE SEQUENCE [LARGE SCALE GENOMIC DNA]</scope>
    <source>
        <strain evidence="3 4">SU-CL00105</strain>
    </source>
</reference>
<comment type="caution">
    <text evidence="3">The sequence shown here is derived from an EMBL/GenBank/DDBJ whole genome shotgun (WGS) entry which is preliminary data.</text>
</comment>
<evidence type="ECO:0000313" key="4">
    <source>
        <dbReference type="Proteomes" id="UP001441944"/>
    </source>
</evidence>
<dbReference type="SUPFAM" id="SSF53850">
    <property type="entry name" value="Periplasmic binding protein-like II"/>
    <property type="match status" value="1"/>
</dbReference>
<dbReference type="PROSITE" id="PS51782">
    <property type="entry name" value="LYSM"/>
    <property type="match status" value="1"/>
</dbReference>
<organism evidence="3 4">
    <name type="scientific">Pseudophaeobacter arcticus</name>
    <dbReference type="NCBI Taxonomy" id="385492"/>
    <lineage>
        <taxon>Bacteria</taxon>
        <taxon>Pseudomonadati</taxon>
        <taxon>Pseudomonadota</taxon>
        <taxon>Alphaproteobacteria</taxon>
        <taxon>Rhodobacterales</taxon>
        <taxon>Paracoccaceae</taxon>
        <taxon>Pseudophaeobacter</taxon>
    </lineage>
</organism>
<evidence type="ECO:0000259" key="2">
    <source>
        <dbReference type="PROSITE" id="PS51782"/>
    </source>
</evidence>
<dbReference type="SMART" id="SM00257">
    <property type="entry name" value="LysM"/>
    <property type="match status" value="1"/>
</dbReference>
<dbReference type="InterPro" id="IPR018392">
    <property type="entry name" value="LysM"/>
</dbReference>